<sequence>MDIYLTETGSGGRRFTFPSLPERIRVKNSTNYQSFDILSMGTIKIPKGMTPTTISWEGVFFGEAKKKESIVKTWVKPSECEKTLQNWQEKGTVLRLMVTGTNINIDVTISSFTCEEVGGFGNKEYKIEFIRYKYLKIYTTDELKIVKFVKKTNTRPAPAAPANKGTYTVKSGDNLWSIARKYYGGSGSNWKKIYDANKSVIESTANRYRGGRGSDCGHWIYPGTVLTIPN</sequence>
<gene>
    <name evidence="1" type="ORF">OZZ17_01575</name>
</gene>
<dbReference type="AlphaFoldDB" id="A0A9Q6AFV6"/>
<dbReference type="InterPro" id="IPR052196">
    <property type="entry name" value="Bact_Kbp"/>
</dbReference>
<dbReference type="InterPro" id="IPR036779">
    <property type="entry name" value="LysM_dom_sf"/>
</dbReference>
<dbReference type="Pfam" id="PF01476">
    <property type="entry name" value="LysM"/>
    <property type="match status" value="1"/>
</dbReference>
<dbReference type="InterPro" id="IPR018392">
    <property type="entry name" value="LysM"/>
</dbReference>
<protein>
    <submittedName>
        <fullName evidence="1">LysM peptidoglycan-binding domain-containing protein</fullName>
    </submittedName>
</protein>
<dbReference type="PANTHER" id="PTHR34700">
    <property type="entry name" value="POTASSIUM BINDING PROTEIN KBP"/>
    <property type="match status" value="1"/>
</dbReference>
<dbReference type="RefSeq" id="WP_101872120.1">
    <property type="nucleotide sequence ID" value="NZ_JAPRAY010000002.1"/>
</dbReference>
<dbReference type="SMART" id="SM00257">
    <property type="entry name" value="LysM"/>
    <property type="match status" value="1"/>
</dbReference>
<dbReference type="PANTHER" id="PTHR34700:SF4">
    <property type="entry name" value="PHAGE-LIKE ELEMENT PBSX PROTEIN XKDP"/>
    <property type="match status" value="1"/>
</dbReference>
<dbReference type="Proteomes" id="UP001079535">
    <property type="component" value="Unassembled WGS sequence"/>
</dbReference>
<comment type="caution">
    <text evidence="1">The sequence shown here is derived from an EMBL/GenBank/DDBJ whole genome shotgun (WGS) entry which is preliminary data.</text>
</comment>
<dbReference type="PROSITE" id="PS51782">
    <property type="entry name" value="LYSM"/>
    <property type="match status" value="1"/>
</dbReference>
<evidence type="ECO:0000313" key="1">
    <source>
        <dbReference type="EMBL" id="MCZ0666231.1"/>
    </source>
</evidence>
<reference evidence="1" key="1">
    <citation type="submission" date="2022-11" db="EMBL/GenBank/DDBJ databases">
        <title>Temperate bacteriophages infecting mucin-degrading bacterium Ruminococcus gnavus from the human gut.</title>
        <authorList>
            <person name="Buttimer C."/>
        </authorList>
    </citation>
    <scope>NUCLEOTIDE SEQUENCE</scope>
    <source>
        <strain evidence="1">CCUG 49994</strain>
    </source>
</reference>
<evidence type="ECO:0000313" key="2">
    <source>
        <dbReference type="Proteomes" id="UP001079535"/>
    </source>
</evidence>
<dbReference type="EMBL" id="JAPRAY010000002">
    <property type="protein sequence ID" value="MCZ0666231.1"/>
    <property type="molecule type" value="Genomic_DNA"/>
</dbReference>
<name>A0A9Q6AFV6_MEDGN</name>
<organism evidence="1 2">
    <name type="scientific">Mediterraneibacter gnavus</name>
    <name type="common">Ruminococcus gnavus</name>
    <dbReference type="NCBI Taxonomy" id="33038"/>
    <lineage>
        <taxon>Bacteria</taxon>
        <taxon>Bacillati</taxon>
        <taxon>Bacillota</taxon>
        <taxon>Clostridia</taxon>
        <taxon>Lachnospirales</taxon>
        <taxon>Lachnospiraceae</taxon>
        <taxon>Mediterraneibacter</taxon>
    </lineage>
</organism>
<accession>A0A9Q6AFV6</accession>
<proteinExistence type="predicted"/>
<dbReference type="CDD" id="cd00118">
    <property type="entry name" value="LysM"/>
    <property type="match status" value="1"/>
</dbReference>
<dbReference type="Gene3D" id="3.10.350.10">
    <property type="entry name" value="LysM domain"/>
    <property type="match status" value="1"/>
</dbReference>
<dbReference type="SUPFAM" id="SSF54106">
    <property type="entry name" value="LysM domain"/>
    <property type="match status" value="1"/>
</dbReference>